<evidence type="ECO:0000313" key="1">
    <source>
        <dbReference type="EMBL" id="KAH1038929.1"/>
    </source>
</evidence>
<evidence type="ECO:0000313" key="2">
    <source>
        <dbReference type="Proteomes" id="UP000828251"/>
    </source>
</evidence>
<reference evidence="1 2" key="1">
    <citation type="journal article" date="2021" name="Plant Biotechnol. J.">
        <title>Multi-omics assisted identification of the key and species-specific regulatory components of drought-tolerant mechanisms in Gossypium stocksii.</title>
        <authorList>
            <person name="Yu D."/>
            <person name="Ke L."/>
            <person name="Zhang D."/>
            <person name="Wu Y."/>
            <person name="Sun Y."/>
            <person name="Mei J."/>
            <person name="Sun J."/>
            <person name="Sun Y."/>
        </authorList>
    </citation>
    <scope>NUCLEOTIDE SEQUENCE [LARGE SCALE GENOMIC DNA]</scope>
    <source>
        <strain evidence="2">cv. E1</strain>
        <tissue evidence="1">Leaf</tissue>
    </source>
</reference>
<dbReference type="AlphaFoldDB" id="A0A9D3UE14"/>
<sequence length="118" mass="13155">MCVKSAKKFPGSEVRVIFVIAQPVELVFNCTVQLYELWARIRRKLGGSSRGRILSLQFRYLALVDPFKYELFDVKAGPSSTTVMANVGTEVEAESPMTLLCGQITGLLQSSYYDVPKT</sequence>
<proteinExistence type="predicted"/>
<comment type="caution">
    <text evidence="1">The sequence shown here is derived from an EMBL/GenBank/DDBJ whole genome shotgun (WGS) entry which is preliminary data.</text>
</comment>
<dbReference type="Proteomes" id="UP000828251">
    <property type="component" value="Unassembled WGS sequence"/>
</dbReference>
<name>A0A9D3UE14_9ROSI</name>
<protein>
    <submittedName>
        <fullName evidence="1">Uncharacterized protein</fullName>
    </submittedName>
</protein>
<gene>
    <name evidence="1" type="ORF">J1N35_040672</name>
</gene>
<keyword evidence="2" id="KW-1185">Reference proteome</keyword>
<organism evidence="1 2">
    <name type="scientific">Gossypium stocksii</name>
    <dbReference type="NCBI Taxonomy" id="47602"/>
    <lineage>
        <taxon>Eukaryota</taxon>
        <taxon>Viridiplantae</taxon>
        <taxon>Streptophyta</taxon>
        <taxon>Embryophyta</taxon>
        <taxon>Tracheophyta</taxon>
        <taxon>Spermatophyta</taxon>
        <taxon>Magnoliopsida</taxon>
        <taxon>eudicotyledons</taxon>
        <taxon>Gunneridae</taxon>
        <taxon>Pentapetalae</taxon>
        <taxon>rosids</taxon>
        <taxon>malvids</taxon>
        <taxon>Malvales</taxon>
        <taxon>Malvaceae</taxon>
        <taxon>Malvoideae</taxon>
        <taxon>Gossypium</taxon>
    </lineage>
</organism>
<accession>A0A9D3UE14</accession>
<dbReference type="EMBL" id="JAIQCV010000012">
    <property type="protein sequence ID" value="KAH1038929.1"/>
    <property type="molecule type" value="Genomic_DNA"/>
</dbReference>